<dbReference type="InterPro" id="IPR017694">
    <property type="entry name" value="Phosphonate_tfrase_rpt"/>
</dbReference>
<dbReference type="Gene3D" id="2.160.10.10">
    <property type="entry name" value="Hexapeptide repeat proteins"/>
    <property type="match status" value="1"/>
</dbReference>
<dbReference type="NCBIfam" id="TIGR03308">
    <property type="entry name" value="phn_thr-fam"/>
    <property type="match status" value="1"/>
</dbReference>
<dbReference type="InterPro" id="IPR018357">
    <property type="entry name" value="Hexapep_transf_CS"/>
</dbReference>
<evidence type="ECO:0000256" key="4">
    <source>
        <dbReference type="ARBA" id="ARBA00023315"/>
    </source>
</evidence>
<keyword evidence="2 5" id="KW-0808">Transferase</keyword>
<dbReference type="Pfam" id="PF00132">
    <property type="entry name" value="Hexapep"/>
    <property type="match status" value="1"/>
</dbReference>
<dbReference type="CDD" id="cd03349">
    <property type="entry name" value="LbH_XAT"/>
    <property type="match status" value="1"/>
</dbReference>
<accession>A0A4V1RJB3</accession>
<organism evidence="5 6">
    <name type="scientific">Lichenibacterium ramalinae</name>
    <dbReference type="NCBI Taxonomy" id="2316527"/>
    <lineage>
        <taxon>Bacteria</taxon>
        <taxon>Pseudomonadati</taxon>
        <taxon>Pseudomonadota</taxon>
        <taxon>Alphaproteobacteria</taxon>
        <taxon>Hyphomicrobiales</taxon>
        <taxon>Lichenihabitantaceae</taxon>
        <taxon>Lichenibacterium</taxon>
    </lineage>
</organism>
<keyword evidence="4" id="KW-0012">Acyltransferase</keyword>
<dbReference type="Proteomes" id="UP000289411">
    <property type="component" value="Unassembled WGS sequence"/>
</dbReference>
<reference evidence="5 6" key="1">
    <citation type="submission" date="2018-09" db="EMBL/GenBank/DDBJ databases">
        <authorList>
            <person name="Grouzdev D.S."/>
            <person name="Krutkina M.S."/>
        </authorList>
    </citation>
    <scope>NUCLEOTIDE SEQUENCE [LARGE SCALE GENOMIC DNA]</scope>
    <source>
        <strain evidence="5 6">RmlP001</strain>
    </source>
</reference>
<comment type="similarity">
    <text evidence="1">Belongs to the transferase hexapeptide repeat family.</text>
</comment>
<dbReference type="PANTHER" id="PTHR43300:SF11">
    <property type="entry name" value="ACETYLTRANSFERASE RV3034C-RELATED"/>
    <property type="match status" value="1"/>
</dbReference>
<proteinExistence type="inferred from homology"/>
<protein>
    <submittedName>
        <fullName evidence="5">Acetyltransferase</fullName>
    </submittedName>
</protein>
<dbReference type="GO" id="GO:0016746">
    <property type="term" value="F:acyltransferase activity"/>
    <property type="evidence" value="ECO:0007669"/>
    <property type="project" value="UniProtKB-KW"/>
</dbReference>
<dbReference type="PANTHER" id="PTHR43300">
    <property type="entry name" value="ACETYLTRANSFERASE"/>
    <property type="match status" value="1"/>
</dbReference>
<reference evidence="5 6" key="2">
    <citation type="submission" date="2019-02" db="EMBL/GenBank/DDBJ databases">
        <title>'Lichenibacterium ramalinii' gen. nov. sp. nov., 'Lichenibacterium minor' gen. nov. sp. nov.</title>
        <authorList>
            <person name="Pankratov T."/>
        </authorList>
    </citation>
    <scope>NUCLEOTIDE SEQUENCE [LARGE SCALE GENOMIC DNA]</scope>
    <source>
        <strain evidence="5 6">RmlP001</strain>
    </source>
</reference>
<dbReference type="InterPro" id="IPR011004">
    <property type="entry name" value="Trimer_LpxA-like_sf"/>
</dbReference>
<evidence type="ECO:0000313" key="5">
    <source>
        <dbReference type="EMBL" id="RYB07960.1"/>
    </source>
</evidence>
<evidence type="ECO:0000313" key="6">
    <source>
        <dbReference type="Proteomes" id="UP000289411"/>
    </source>
</evidence>
<comment type="caution">
    <text evidence="5">The sequence shown here is derived from an EMBL/GenBank/DDBJ whole genome shotgun (WGS) entry which is preliminary data.</text>
</comment>
<dbReference type="InterPro" id="IPR050179">
    <property type="entry name" value="Trans_hexapeptide_repeat"/>
</dbReference>
<dbReference type="PROSITE" id="PS00101">
    <property type="entry name" value="HEXAPEP_TRANSFERASES"/>
    <property type="match status" value="1"/>
</dbReference>
<dbReference type="RefSeq" id="WP_129217432.1">
    <property type="nucleotide sequence ID" value="NZ_QYBC01000001.1"/>
</dbReference>
<dbReference type="SUPFAM" id="SSF51161">
    <property type="entry name" value="Trimeric LpxA-like enzymes"/>
    <property type="match status" value="1"/>
</dbReference>
<evidence type="ECO:0000256" key="2">
    <source>
        <dbReference type="ARBA" id="ARBA00022679"/>
    </source>
</evidence>
<dbReference type="AlphaFoldDB" id="A0A4V1RJB3"/>
<evidence type="ECO:0000256" key="1">
    <source>
        <dbReference type="ARBA" id="ARBA00007274"/>
    </source>
</evidence>
<evidence type="ECO:0000256" key="3">
    <source>
        <dbReference type="ARBA" id="ARBA00022737"/>
    </source>
</evidence>
<keyword evidence="6" id="KW-1185">Reference proteome</keyword>
<sequence length="207" mass="22732">MPKLKPDVPSIHPTATVEGCSFGRYTEVEAGSRLSETTLGDYSYVMQDCMIWCARIGKFANIAASVRINATNHPIERATLHHFTYRAGDYFEGEANEADFFAARRAKAVTVGHDTWIGHGATVLPGVTVGDGAVVGAGAVVTRDVAPYTVVGGVPAKLIRERFPAAVADRFRRLAWWDWPHEALFAALQDFRSLDAEAFLDRYEGDR</sequence>
<name>A0A4V1RJB3_9HYPH</name>
<keyword evidence="3" id="KW-0677">Repeat</keyword>
<dbReference type="InterPro" id="IPR001451">
    <property type="entry name" value="Hexapep"/>
</dbReference>
<gene>
    <name evidence="5" type="ORF">D3272_00165</name>
</gene>
<dbReference type="OrthoDB" id="9815592at2"/>
<dbReference type="EMBL" id="QYBC01000001">
    <property type="protein sequence ID" value="RYB07960.1"/>
    <property type="molecule type" value="Genomic_DNA"/>
</dbReference>